<dbReference type="CDD" id="cd01335">
    <property type="entry name" value="Radical_SAM"/>
    <property type="match status" value="1"/>
</dbReference>
<dbReference type="NCBIfam" id="TIGR00089">
    <property type="entry name" value="MiaB/RimO family radical SAM methylthiotransferase"/>
    <property type="match status" value="1"/>
</dbReference>
<keyword evidence="3 8" id="KW-0808">Transferase</keyword>
<dbReference type="InterPro" id="IPR013848">
    <property type="entry name" value="Methylthiotransferase_N"/>
</dbReference>
<reference evidence="12" key="2">
    <citation type="journal article" date="2021" name="PeerJ">
        <title>Extensive microbial diversity within the chicken gut microbiome revealed by metagenomics and culture.</title>
        <authorList>
            <person name="Gilroy R."/>
            <person name="Ravi A."/>
            <person name="Getino M."/>
            <person name="Pursley I."/>
            <person name="Horton D.L."/>
            <person name="Alikhan N.F."/>
            <person name="Baker D."/>
            <person name="Gharbi K."/>
            <person name="Hall N."/>
            <person name="Watson M."/>
            <person name="Adriaenssens E.M."/>
            <person name="Foster-Nyarko E."/>
            <person name="Jarju S."/>
            <person name="Secka A."/>
            <person name="Antonio M."/>
            <person name="Oren A."/>
            <person name="Chaudhuri R.R."/>
            <person name="La Ragione R."/>
            <person name="Hildebrand F."/>
            <person name="Pallen M.J."/>
        </authorList>
    </citation>
    <scope>NUCLEOTIDE SEQUENCE</scope>
    <source>
        <strain evidence="12">CHK152-2871</strain>
    </source>
</reference>
<feature type="binding site" evidence="8">
    <location>
        <position position="52"/>
    </location>
    <ligand>
        <name>[4Fe-4S] cluster</name>
        <dbReference type="ChEBI" id="CHEBI:49883"/>
        <label>1</label>
    </ligand>
</feature>
<keyword evidence="4 8" id="KW-0949">S-adenosyl-L-methionine</keyword>
<keyword evidence="5 8" id="KW-0479">Metal-binding</keyword>
<dbReference type="GO" id="GO:0006400">
    <property type="term" value="P:tRNA modification"/>
    <property type="evidence" value="ECO:0007669"/>
    <property type="project" value="InterPro"/>
</dbReference>
<keyword evidence="6 8" id="KW-0408">Iron</keyword>
<feature type="domain" description="MTTase N-terminal" evidence="10">
    <location>
        <begin position="5"/>
        <end position="118"/>
    </location>
</feature>
<evidence type="ECO:0000256" key="4">
    <source>
        <dbReference type="ARBA" id="ARBA00022691"/>
    </source>
</evidence>
<feature type="domain" description="TRAM" evidence="9">
    <location>
        <begin position="369"/>
        <end position="434"/>
    </location>
</feature>
<gene>
    <name evidence="8 12" type="primary">rimO</name>
    <name evidence="12" type="ORF">IAA86_04815</name>
</gene>
<evidence type="ECO:0000256" key="1">
    <source>
        <dbReference type="ARBA" id="ARBA00022485"/>
    </source>
</evidence>
<dbReference type="PANTHER" id="PTHR43837:SF1">
    <property type="entry name" value="RIBOSOMAL PROTEIN US12 METHYLTHIOTRANSFERASE RIMO"/>
    <property type="match status" value="1"/>
</dbReference>
<evidence type="ECO:0000259" key="9">
    <source>
        <dbReference type="PROSITE" id="PS50926"/>
    </source>
</evidence>
<dbReference type="Pfam" id="PF00919">
    <property type="entry name" value="UPF0004"/>
    <property type="match status" value="1"/>
</dbReference>
<dbReference type="InterPro" id="IPR012340">
    <property type="entry name" value="NA-bd_OB-fold"/>
</dbReference>
<dbReference type="Proteomes" id="UP000886865">
    <property type="component" value="Unassembled WGS sequence"/>
</dbReference>
<dbReference type="SFLD" id="SFLDG01061">
    <property type="entry name" value="methylthiotransferase"/>
    <property type="match status" value="1"/>
</dbReference>
<evidence type="ECO:0000256" key="6">
    <source>
        <dbReference type="ARBA" id="ARBA00023004"/>
    </source>
</evidence>
<dbReference type="HAMAP" id="MF_01865">
    <property type="entry name" value="MTTase_RimO"/>
    <property type="match status" value="1"/>
</dbReference>
<proteinExistence type="inferred from homology"/>
<dbReference type="InterPro" id="IPR005839">
    <property type="entry name" value="Methylthiotransferase"/>
</dbReference>
<accession>A0A9D1FIV3</accession>
<evidence type="ECO:0000256" key="7">
    <source>
        <dbReference type="ARBA" id="ARBA00023014"/>
    </source>
</evidence>
<dbReference type="SFLD" id="SFLDF00274">
    <property type="entry name" value="ribosomal_protein_S12_methylth"/>
    <property type="match status" value="1"/>
</dbReference>
<dbReference type="Pfam" id="PF04055">
    <property type="entry name" value="Radical_SAM"/>
    <property type="match status" value="1"/>
</dbReference>
<feature type="domain" description="Radical SAM core" evidence="11">
    <location>
        <begin position="138"/>
        <end position="366"/>
    </location>
</feature>
<dbReference type="PROSITE" id="PS50926">
    <property type="entry name" value="TRAM"/>
    <property type="match status" value="1"/>
</dbReference>
<dbReference type="GO" id="GO:0005829">
    <property type="term" value="C:cytosol"/>
    <property type="evidence" value="ECO:0007669"/>
    <property type="project" value="TreeGrafter"/>
</dbReference>
<dbReference type="GO" id="GO:0046872">
    <property type="term" value="F:metal ion binding"/>
    <property type="evidence" value="ECO:0007669"/>
    <property type="project" value="UniProtKB-KW"/>
</dbReference>
<comment type="subcellular location">
    <subcellularLocation>
        <location evidence="8">Cytoplasm</location>
    </subcellularLocation>
</comment>
<dbReference type="Gene3D" id="2.40.50.140">
    <property type="entry name" value="Nucleic acid-binding proteins"/>
    <property type="match status" value="1"/>
</dbReference>
<reference evidence="12" key="1">
    <citation type="submission" date="2020-10" db="EMBL/GenBank/DDBJ databases">
        <authorList>
            <person name="Gilroy R."/>
        </authorList>
    </citation>
    <scope>NUCLEOTIDE SEQUENCE</scope>
    <source>
        <strain evidence="12">CHK152-2871</strain>
    </source>
</reference>
<comment type="catalytic activity">
    <reaction evidence="8">
        <text>L-aspartate(89)-[ribosomal protein uS12]-hydrogen + (sulfur carrier)-SH + AH2 + 2 S-adenosyl-L-methionine = 3-methylsulfanyl-L-aspartate(89)-[ribosomal protein uS12]-hydrogen + (sulfur carrier)-H + 5'-deoxyadenosine + L-methionine + A + S-adenosyl-L-homocysteine + 2 H(+)</text>
        <dbReference type="Rhea" id="RHEA:37087"/>
        <dbReference type="Rhea" id="RHEA-COMP:10460"/>
        <dbReference type="Rhea" id="RHEA-COMP:10461"/>
        <dbReference type="Rhea" id="RHEA-COMP:14737"/>
        <dbReference type="Rhea" id="RHEA-COMP:14739"/>
        <dbReference type="ChEBI" id="CHEBI:13193"/>
        <dbReference type="ChEBI" id="CHEBI:15378"/>
        <dbReference type="ChEBI" id="CHEBI:17319"/>
        <dbReference type="ChEBI" id="CHEBI:17499"/>
        <dbReference type="ChEBI" id="CHEBI:29917"/>
        <dbReference type="ChEBI" id="CHEBI:29961"/>
        <dbReference type="ChEBI" id="CHEBI:57844"/>
        <dbReference type="ChEBI" id="CHEBI:57856"/>
        <dbReference type="ChEBI" id="CHEBI:59789"/>
        <dbReference type="ChEBI" id="CHEBI:64428"/>
        <dbReference type="ChEBI" id="CHEBI:73599"/>
        <dbReference type="EC" id="2.8.4.4"/>
    </reaction>
</comment>
<dbReference type="GO" id="GO:0035599">
    <property type="term" value="F:aspartic acid methylthiotransferase activity"/>
    <property type="evidence" value="ECO:0007669"/>
    <property type="project" value="TreeGrafter"/>
</dbReference>
<dbReference type="FunFam" id="3.80.30.20:FF:000001">
    <property type="entry name" value="tRNA-2-methylthio-N(6)-dimethylallyladenosine synthase 2"/>
    <property type="match status" value="1"/>
</dbReference>
<dbReference type="InterPro" id="IPR005840">
    <property type="entry name" value="Ribosomal_uS12_MeSTrfase_RimO"/>
</dbReference>
<dbReference type="EC" id="2.8.4.4" evidence="8"/>
<dbReference type="SFLD" id="SFLDG01082">
    <property type="entry name" value="B12-binding_domain_containing"/>
    <property type="match status" value="1"/>
</dbReference>
<comment type="function">
    <text evidence="8">Catalyzes the methylthiolation of an aspartic acid residue of ribosomal protein uS12.</text>
</comment>
<dbReference type="GO" id="GO:0103039">
    <property type="term" value="F:protein methylthiotransferase activity"/>
    <property type="evidence" value="ECO:0007669"/>
    <property type="project" value="UniProtKB-EC"/>
</dbReference>
<name>A0A9D1FIV3_9BACT</name>
<dbReference type="AlphaFoldDB" id="A0A9D1FIV3"/>
<evidence type="ECO:0000313" key="13">
    <source>
        <dbReference type="Proteomes" id="UP000886865"/>
    </source>
</evidence>
<feature type="binding site" evidence="8">
    <location>
        <position position="152"/>
    </location>
    <ligand>
        <name>[4Fe-4S] cluster</name>
        <dbReference type="ChEBI" id="CHEBI:49883"/>
        <label>2</label>
        <note>4Fe-4S-S-AdoMet</note>
    </ligand>
</feature>
<dbReference type="InterPro" id="IPR038135">
    <property type="entry name" value="Methylthiotransferase_N_sf"/>
</dbReference>
<dbReference type="PANTHER" id="PTHR43837">
    <property type="entry name" value="RIBOSOMAL PROTEIN S12 METHYLTHIOTRANSFERASE RIMO"/>
    <property type="match status" value="1"/>
</dbReference>
<feature type="binding site" evidence="8">
    <location>
        <position position="14"/>
    </location>
    <ligand>
        <name>[4Fe-4S] cluster</name>
        <dbReference type="ChEBI" id="CHEBI:49883"/>
        <label>1</label>
    </ligand>
</feature>
<dbReference type="NCBIfam" id="TIGR01125">
    <property type="entry name" value="30S ribosomal protein S12 methylthiotransferase RimO"/>
    <property type="match status" value="1"/>
</dbReference>
<dbReference type="PROSITE" id="PS51918">
    <property type="entry name" value="RADICAL_SAM"/>
    <property type="match status" value="1"/>
</dbReference>
<evidence type="ECO:0000259" key="10">
    <source>
        <dbReference type="PROSITE" id="PS51449"/>
    </source>
</evidence>
<feature type="binding site" evidence="8">
    <location>
        <position position="81"/>
    </location>
    <ligand>
        <name>[4Fe-4S] cluster</name>
        <dbReference type="ChEBI" id="CHEBI:49883"/>
        <label>1</label>
    </ligand>
</feature>
<keyword evidence="7 8" id="KW-0411">Iron-sulfur</keyword>
<evidence type="ECO:0000256" key="8">
    <source>
        <dbReference type="HAMAP-Rule" id="MF_01865"/>
    </source>
</evidence>
<keyword evidence="2 8" id="KW-0963">Cytoplasm</keyword>
<dbReference type="InterPro" id="IPR002792">
    <property type="entry name" value="TRAM_dom"/>
</dbReference>
<dbReference type="Gene3D" id="3.80.30.20">
    <property type="entry name" value="tm_1862 like domain"/>
    <property type="match status" value="1"/>
</dbReference>
<dbReference type="Pfam" id="PF18693">
    <property type="entry name" value="TRAM_2"/>
    <property type="match status" value="1"/>
</dbReference>
<evidence type="ECO:0000256" key="5">
    <source>
        <dbReference type="ARBA" id="ARBA00022723"/>
    </source>
</evidence>
<dbReference type="Gene3D" id="3.40.50.12160">
    <property type="entry name" value="Methylthiotransferase, N-terminal domain"/>
    <property type="match status" value="1"/>
</dbReference>
<sequence>MKKNKLIGIIHHGCAKNLVDTELMLGMLENAGYKTTLDADDEKVKTVVINTCSFIHDAEKESIKSIFSMIEKGKKIIVTGCLPQKHKHELKKLLWEVSGFVGTCDIKDIVKAVESDKFYNVSENPCYIYPEDVQRAQITVGSSSYIKIAEGCNYSCGYCVIPQLRGKYQSRKIEDIVKEARMLADKGVAEIILIAQDTTSYGIDLYSKPSLDKLLYELNKIENISWIRVLYAYPTNFTQNLIDAYKNFDKVVKYIDIPLQHSHKDVLSRMRRPVINQEEFINNLRKQIKDVVIRTTFIVGYPGETEEEFDNLFNFVKKMKFDRLGVFEYSREKNTYSYNLKPNVSARVKHARKNKILKLQKEISLKRNLSFISKKVQCIIEEVHDNGLAIARSYADAPEVDGLVYIKTKQHLTPSQIVDAEVIDADSYDLIAEL</sequence>
<dbReference type="InterPro" id="IPR023404">
    <property type="entry name" value="rSAM_horseshoe"/>
</dbReference>
<feature type="binding site" evidence="8">
    <location>
        <position position="159"/>
    </location>
    <ligand>
        <name>[4Fe-4S] cluster</name>
        <dbReference type="ChEBI" id="CHEBI:49883"/>
        <label>2</label>
        <note>4Fe-4S-S-AdoMet</note>
    </ligand>
</feature>
<evidence type="ECO:0000313" key="12">
    <source>
        <dbReference type="EMBL" id="HIS74324.1"/>
    </source>
</evidence>
<comment type="caution">
    <text evidence="12">The sequence shown here is derived from an EMBL/GenBank/DDBJ whole genome shotgun (WGS) entry which is preliminary data.</text>
</comment>
<dbReference type="PROSITE" id="PS51449">
    <property type="entry name" value="MTTASE_N"/>
    <property type="match status" value="1"/>
</dbReference>
<protein>
    <recommendedName>
        <fullName evidence="8">Ribosomal protein uS12 methylthiotransferase RimO</fullName>
        <shortName evidence="8">uS12 MTTase</shortName>
        <shortName evidence="8">uS12 methylthiotransferase</shortName>
        <ecNumber evidence="8">2.8.4.4</ecNumber>
    </recommendedName>
    <alternativeName>
        <fullName evidence="8">Ribosomal protein uS12 (aspartate-C(3))-methylthiotransferase</fullName>
    </alternativeName>
    <alternativeName>
        <fullName evidence="8">Ribosome maturation factor RimO</fullName>
    </alternativeName>
</protein>
<keyword evidence="12" id="KW-0689">Ribosomal protein</keyword>
<keyword evidence="12" id="KW-0687">Ribonucleoprotein</keyword>
<comment type="similarity">
    <text evidence="8">Belongs to the methylthiotransferase family. RimO subfamily.</text>
</comment>
<feature type="binding site" evidence="8">
    <location>
        <position position="156"/>
    </location>
    <ligand>
        <name>[4Fe-4S] cluster</name>
        <dbReference type="ChEBI" id="CHEBI:49883"/>
        <label>2</label>
        <note>4Fe-4S-S-AdoMet</note>
    </ligand>
</feature>
<keyword evidence="1 8" id="KW-0004">4Fe-4S</keyword>
<dbReference type="InterPro" id="IPR058240">
    <property type="entry name" value="rSAM_sf"/>
</dbReference>
<dbReference type="SUPFAM" id="SSF102114">
    <property type="entry name" value="Radical SAM enzymes"/>
    <property type="match status" value="1"/>
</dbReference>
<dbReference type="InterPro" id="IPR006638">
    <property type="entry name" value="Elp3/MiaA/NifB-like_rSAM"/>
</dbReference>
<dbReference type="SFLD" id="SFLDS00029">
    <property type="entry name" value="Radical_SAM"/>
    <property type="match status" value="1"/>
</dbReference>
<dbReference type="SMART" id="SM00729">
    <property type="entry name" value="Elp3"/>
    <property type="match status" value="1"/>
</dbReference>
<dbReference type="GO" id="GO:0005840">
    <property type="term" value="C:ribosome"/>
    <property type="evidence" value="ECO:0007669"/>
    <property type="project" value="UniProtKB-KW"/>
</dbReference>
<dbReference type="EMBL" id="DVJQ01000042">
    <property type="protein sequence ID" value="HIS74324.1"/>
    <property type="molecule type" value="Genomic_DNA"/>
</dbReference>
<evidence type="ECO:0000256" key="2">
    <source>
        <dbReference type="ARBA" id="ARBA00022490"/>
    </source>
</evidence>
<dbReference type="InterPro" id="IPR007197">
    <property type="entry name" value="rSAM"/>
</dbReference>
<organism evidence="12 13">
    <name type="scientific">Candidatus Galligastranaerophilus intestinavium</name>
    <dbReference type="NCBI Taxonomy" id="2840836"/>
    <lineage>
        <taxon>Bacteria</taxon>
        <taxon>Candidatus Galligastranaerophilus</taxon>
    </lineage>
</organism>
<evidence type="ECO:0000259" key="11">
    <source>
        <dbReference type="PROSITE" id="PS51918"/>
    </source>
</evidence>
<evidence type="ECO:0000256" key="3">
    <source>
        <dbReference type="ARBA" id="ARBA00022679"/>
    </source>
</evidence>
<dbReference type="GO" id="GO:0051539">
    <property type="term" value="F:4 iron, 4 sulfur cluster binding"/>
    <property type="evidence" value="ECO:0007669"/>
    <property type="project" value="UniProtKB-UniRule"/>
</dbReference>
<comment type="cofactor">
    <cofactor evidence="8">
        <name>[4Fe-4S] cluster</name>
        <dbReference type="ChEBI" id="CHEBI:49883"/>
    </cofactor>
    <text evidence="8">Binds 2 [4Fe-4S] clusters. One cluster is coordinated with 3 cysteines and an exchangeable S-adenosyl-L-methionine.</text>
</comment>